<dbReference type="GO" id="GO:0000785">
    <property type="term" value="C:chromatin"/>
    <property type="evidence" value="ECO:0007669"/>
    <property type="project" value="TreeGrafter"/>
</dbReference>
<comment type="caution">
    <text evidence="3">The sequence shown here is derived from an EMBL/GenBank/DDBJ whole genome shotgun (WGS) entry which is preliminary data.</text>
</comment>
<feature type="transmembrane region" description="Helical" evidence="2">
    <location>
        <begin position="211"/>
        <end position="236"/>
    </location>
</feature>
<organism evidence="3 5">
    <name type="scientific">Flavobacterium hibernum</name>
    <dbReference type="NCBI Taxonomy" id="37752"/>
    <lineage>
        <taxon>Bacteria</taxon>
        <taxon>Pseudomonadati</taxon>
        <taxon>Bacteroidota</taxon>
        <taxon>Flavobacteriia</taxon>
        <taxon>Flavobacteriales</taxon>
        <taxon>Flavobacteriaceae</taxon>
        <taxon>Flavobacterium</taxon>
    </lineage>
</organism>
<proteinExistence type="predicted"/>
<dbReference type="PANTHER" id="PTHR43941">
    <property type="entry name" value="STRUCTURAL MAINTENANCE OF CHROMOSOMES PROTEIN 2"/>
    <property type="match status" value="1"/>
</dbReference>
<evidence type="ECO:0000313" key="6">
    <source>
        <dbReference type="Proteomes" id="UP000198302"/>
    </source>
</evidence>
<dbReference type="GO" id="GO:0000793">
    <property type="term" value="C:condensed chromosome"/>
    <property type="evidence" value="ECO:0007669"/>
    <property type="project" value="TreeGrafter"/>
</dbReference>
<reference evidence="4 6" key="2">
    <citation type="submission" date="2016-11" db="EMBL/GenBank/DDBJ databases">
        <title>Whole genomes of Flavobacteriaceae.</title>
        <authorList>
            <person name="Stine C."/>
            <person name="Li C."/>
            <person name="Tadesse D."/>
        </authorList>
    </citation>
    <scope>NUCLEOTIDE SEQUENCE [LARGE SCALE GENOMIC DNA]</scope>
    <source>
        <strain evidence="4 6">ATCC 51468</strain>
    </source>
</reference>
<dbReference type="Proteomes" id="UP000198302">
    <property type="component" value="Unassembled WGS sequence"/>
</dbReference>
<keyword evidence="2" id="KW-0472">Membrane</keyword>
<dbReference type="EMBL" id="JPRK01000021">
    <property type="protein sequence ID" value="KIO50959.1"/>
    <property type="molecule type" value="Genomic_DNA"/>
</dbReference>
<evidence type="ECO:0000256" key="2">
    <source>
        <dbReference type="SAM" id="Phobius"/>
    </source>
</evidence>
<dbReference type="AlphaFoldDB" id="A0A0D0EDP4"/>
<evidence type="ECO:0000313" key="5">
    <source>
        <dbReference type="Proteomes" id="UP000032061"/>
    </source>
</evidence>
<dbReference type="PANTHER" id="PTHR43941:SF1">
    <property type="entry name" value="STRUCTURAL MAINTENANCE OF CHROMOSOMES PROTEIN 2"/>
    <property type="match status" value="1"/>
</dbReference>
<keyword evidence="6" id="KW-1185">Reference proteome</keyword>
<dbReference type="GO" id="GO:0000796">
    <property type="term" value="C:condensin complex"/>
    <property type="evidence" value="ECO:0007669"/>
    <property type="project" value="TreeGrafter"/>
</dbReference>
<dbReference type="Proteomes" id="UP000032061">
    <property type="component" value="Unassembled WGS sequence"/>
</dbReference>
<evidence type="ECO:0000256" key="1">
    <source>
        <dbReference type="SAM" id="Coils"/>
    </source>
</evidence>
<name>A0A0D0EDP4_9FLAO</name>
<protein>
    <recommendedName>
        <fullName evidence="7">Bacteriophage tail tape measure N-terminal domain-containing protein</fullName>
    </recommendedName>
</protein>
<sequence length="916" mass="98478">MANQVEVLQLDINTSALIAKMTATRAEIDKIKQSQKELTATNQQSTDAFTKNEVELKRLQTLYGQQKNVVTQLTTSTNAFANGTEALTEAIDKEIVSIDAATENNKQLKAIRNQLNTSTEEGAEALAALNKKIDENTAYIKSNVSAAEQQKMAIGDYKNQIKEAFAELNIFNGGLGGFMEKSKEAGGVAPMLKGAFGTITTAIGGMIKASLAFIATPLGAAIAAIAIVVGLVVGAFKFMTGAMNSTEEGSQKLARVTATVSGVFKALYKLVKPLGEFMGNAFIAYFDAAVKIIEKTAKGVSTALKFLGFKDAAASVDGFTNSVKQGAKAAADLSIATSKLQVEERKAQKIQLDYQKQAEKLRQLRDDESKSIPERMKANEALATTLKKQSAEEMKIANLRLKVADLTIASEGKTTEALNLRAEALTGISDIQERITGQESEQLANLNSLRKEAADKAKENADKATAARQAASDKVIQKNQEELELYIASEGERKKTMSEQLAYETTLKDKRLANLEAEYKAGKISKTKYETDKLNITNEFAKMQVDIAIANADKELEIFLATNQTKLDASKFLNDTLYQQELDRLNKISEAEASAQTVRLQNGVINAEEYALAIKAIDDKYAADKKAVELQKEEEDKAKKELDLQNKIIADGEAFAFDLELQTQQEQIRYEAELASAEKTGADTDLIKQKHATIQKGIERSVQENKLQLASDTLGNLATILGKESKAGKAMAVAQATMDTYKAATSAYSAMSGIPIVGPVLGAIAAGAAVAAGIANVKKITSTKEASVPTRAEGGAIPTLRNGLINNGSNVVPLSNGDDTLAYVKQGEVILNQEQQARAGGHRFFQSIGVPGFANGGYVGSPSYSQANASYSIDYEKLANSIAKANSTLPAPVVNVTDITSQQNRVQVIENYANLQ</sequence>
<dbReference type="RefSeq" id="WP_041520030.1">
    <property type="nucleotide sequence ID" value="NZ_UGGR01000003.1"/>
</dbReference>
<keyword evidence="2" id="KW-0812">Transmembrane</keyword>
<dbReference type="GO" id="GO:0003682">
    <property type="term" value="F:chromatin binding"/>
    <property type="evidence" value="ECO:0007669"/>
    <property type="project" value="TreeGrafter"/>
</dbReference>
<keyword evidence="1" id="KW-0175">Coiled coil</keyword>
<dbReference type="EMBL" id="MUGX01000026">
    <property type="protein sequence ID" value="OXA85203.1"/>
    <property type="molecule type" value="Genomic_DNA"/>
</dbReference>
<keyword evidence="2" id="KW-1133">Transmembrane helix</keyword>
<evidence type="ECO:0000313" key="4">
    <source>
        <dbReference type="EMBL" id="OXA85203.1"/>
    </source>
</evidence>
<gene>
    <name evidence="4" type="ORF">B0A73_17800</name>
    <name evidence="3" type="ORF">IW18_20460</name>
</gene>
<feature type="coiled-coil region" evidence="1">
    <location>
        <begin position="340"/>
        <end position="367"/>
    </location>
</feature>
<evidence type="ECO:0008006" key="7">
    <source>
        <dbReference type="Google" id="ProtNLM"/>
    </source>
</evidence>
<accession>A0A0D0EDP4</accession>
<evidence type="ECO:0000313" key="3">
    <source>
        <dbReference type="EMBL" id="KIO50959.1"/>
    </source>
</evidence>
<dbReference type="STRING" id="37752.IW18_20460"/>
<reference evidence="3 5" key="1">
    <citation type="submission" date="2015-01" db="EMBL/GenBank/DDBJ databases">
        <title>Genome of Flavobacterium hibernum DSM 12611.</title>
        <authorList>
            <person name="Stropko S.J."/>
            <person name="Pipes S.E."/>
            <person name="Newman J.D."/>
        </authorList>
    </citation>
    <scope>NUCLEOTIDE SEQUENCE [LARGE SCALE GENOMIC DNA]</scope>
    <source>
        <strain evidence="3 5">DSM 12611</strain>
    </source>
</reference>